<feature type="signal peptide" evidence="6">
    <location>
        <begin position="1"/>
        <end position="24"/>
    </location>
</feature>
<evidence type="ECO:0000256" key="4">
    <source>
        <dbReference type="ARBA" id="ARBA00023136"/>
    </source>
</evidence>
<organism evidence="7 8">
    <name type="scientific">Enterobacter roggenkampii</name>
    <dbReference type="NCBI Taxonomy" id="1812935"/>
    <lineage>
        <taxon>Bacteria</taxon>
        <taxon>Pseudomonadati</taxon>
        <taxon>Pseudomonadota</taxon>
        <taxon>Gammaproteobacteria</taxon>
        <taxon>Enterobacterales</taxon>
        <taxon>Enterobacteriaceae</taxon>
        <taxon>Enterobacter</taxon>
        <taxon>Enterobacter cloacae complex</taxon>
    </lineage>
</organism>
<dbReference type="PANTHER" id="PTHR38776">
    <property type="entry name" value="MLTA-INTERACTING PROTEIN-RELATED"/>
    <property type="match status" value="1"/>
</dbReference>
<evidence type="ECO:0000256" key="6">
    <source>
        <dbReference type="SAM" id="SignalP"/>
    </source>
</evidence>
<evidence type="ECO:0000313" key="8">
    <source>
        <dbReference type="Proteomes" id="UP000595858"/>
    </source>
</evidence>
<reference evidence="7" key="1">
    <citation type="journal article" date="2020" name="J Glob Antimicrob Resist">
        <title>Genomic characterization of clinical Enterobacter roggenkampii co-harboring blaIMP-1- and blaGES-5-encoding IncP6 and mcr-9-encoding IncHI2 plasmids isolated in Japan.</title>
        <authorList>
            <person name="Umeda K."/>
            <person name="Nakamura H."/>
            <person name="Fukuda A."/>
            <person name="Matsumoto Y."/>
            <person name="Motooka D."/>
            <person name="Nakamura S."/>
            <person name="Yasui Y."/>
            <person name="Yoshida H."/>
            <person name="Kawahara R."/>
        </authorList>
    </citation>
    <scope>NUCLEOTIDE SEQUENCE</scope>
    <source>
        <strain evidence="7">OIPH-N260</strain>
    </source>
</reference>
<evidence type="ECO:0000313" key="7">
    <source>
        <dbReference type="EMBL" id="BCL42669.1"/>
    </source>
</evidence>
<feature type="chain" id="PRO_5043639166" evidence="6">
    <location>
        <begin position="25"/>
        <end position="283"/>
    </location>
</feature>
<keyword evidence="3 6" id="KW-0732">Signal</keyword>
<dbReference type="Pfam" id="PF06629">
    <property type="entry name" value="MipA"/>
    <property type="match status" value="1"/>
</dbReference>
<accession>A0AAU9BDF2</accession>
<dbReference type="InterPro" id="IPR010583">
    <property type="entry name" value="MipA"/>
</dbReference>
<sequence>MIAIKKVLYMSVPLLMVVASAAQADDDTASDSLTVGLGGQYTPRYSGSDKQVWQVVPVLQGRKGAFFVDAQKGVGYDLQNDSGWYFEHTLGYDPGRADKNSGWREGANNLKGMGDIDATLNTGLAVGWQAAPWLSMEGKATLPLTDSQGASYQASVTLIPVQNNQDTIAFQSAALFGDSRYLNTWYGVSEQQSRRTGYRRYAAPGGFYGVDTSLTWSHQFDAHWGTVLSADYTWLGDHANQSPIVMRRNEGSATALSPGHSKFADHDVSEGARGLFLFIHHRL</sequence>
<protein>
    <submittedName>
        <fullName evidence="7">Membrane protein</fullName>
    </submittedName>
</protein>
<dbReference type="Proteomes" id="UP000595858">
    <property type="component" value="Chromosome"/>
</dbReference>
<proteinExistence type="inferred from homology"/>
<keyword evidence="5" id="KW-0998">Cell outer membrane</keyword>
<evidence type="ECO:0000256" key="5">
    <source>
        <dbReference type="ARBA" id="ARBA00023237"/>
    </source>
</evidence>
<dbReference type="PANTHER" id="PTHR38776:SF1">
    <property type="entry name" value="MLTA-INTERACTING PROTEIN-RELATED"/>
    <property type="match status" value="1"/>
</dbReference>
<name>A0AAU9BDF2_9ENTR</name>
<evidence type="ECO:0000256" key="1">
    <source>
        <dbReference type="ARBA" id="ARBA00004442"/>
    </source>
</evidence>
<dbReference type="GO" id="GO:0009279">
    <property type="term" value="C:cell outer membrane"/>
    <property type="evidence" value="ECO:0007669"/>
    <property type="project" value="UniProtKB-SubCell"/>
</dbReference>
<comment type="similarity">
    <text evidence="2">Belongs to the MipA/OmpV family.</text>
</comment>
<keyword evidence="4" id="KW-0472">Membrane</keyword>
<dbReference type="AlphaFoldDB" id="A0AAU9BDF2"/>
<evidence type="ECO:0000256" key="2">
    <source>
        <dbReference type="ARBA" id="ARBA00005722"/>
    </source>
</evidence>
<evidence type="ECO:0000256" key="3">
    <source>
        <dbReference type="ARBA" id="ARBA00022729"/>
    </source>
</evidence>
<dbReference type="EMBL" id="AP023447">
    <property type="protein sequence ID" value="BCL42669.1"/>
    <property type="molecule type" value="Genomic_DNA"/>
</dbReference>
<gene>
    <name evidence="7" type="ORF">OIPHN260_21710</name>
</gene>
<comment type="subcellular location">
    <subcellularLocation>
        <location evidence="1">Cell outer membrane</location>
    </subcellularLocation>
</comment>